<dbReference type="InterPro" id="IPR023845">
    <property type="entry name" value="DUF3817_TM"/>
</dbReference>
<protein>
    <submittedName>
        <fullName evidence="9">DUF3817 domain-containing protein</fullName>
    </submittedName>
</protein>
<evidence type="ECO:0000256" key="3">
    <source>
        <dbReference type="ARBA" id="ARBA00022692"/>
    </source>
</evidence>
<dbReference type="PANTHER" id="PTHR40077:SF2">
    <property type="entry name" value="MEMBRANE PROTEIN"/>
    <property type="match status" value="1"/>
</dbReference>
<dbReference type="PANTHER" id="PTHR40077">
    <property type="entry name" value="MEMBRANE PROTEIN-RELATED"/>
    <property type="match status" value="1"/>
</dbReference>
<organism evidence="9 10">
    <name type="scientific">Lipingzhangella rawalii</name>
    <dbReference type="NCBI Taxonomy" id="2055835"/>
    <lineage>
        <taxon>Bacteria</taxon>
        <taxon>Bacillati</taxon>
        <taxon>Actinomycetota</taxon>
        <taxon>Actinomycetes</taxon>
        <taxon>Streptosporangiales</taxon>
        <taxon>Nocardiopsidaceae</taxon>
        <taxon>Lipingzhangella</taxon>
    </lineage>
</organism>
<dbReference type="Pfam" id="PF12823">
    <property type="entry name" value="DUF3817"/>
    <property type="match status" value="1"/>
</dbReference>
<dbReference type="Proteomes" id="UP001250214">
    <property type="component" value="Unassembled WGS sequence"/>
</dbReference>
<feature type="domain" description="DUF3817" evidence="8">
    <location>
        <begin position="11"/>
        <end position="116"/>
    </location>
</feature>
<keyword evidence="10" id="KW-1185">Reference proteome</keyword>
<name>A0ABU2H420_9ACTN</name>
<dbReference type="EMBL" id="JAVLVT010000003">
    <property type="protein sequence ID" value="MDS1270059.1"/>
    <property type="molecule type" value="Genomic_DNA"/>
</dbReference>
<evidence type="ECO:0000256" key="7">
    <source>
        <dbReference type="SAM" id="Phobius"/>
    </source>
</evidence>
<keyword evidence="5 7" id="KW-0472">Membrane</keyword>
<evidence type="ECO:0000256" key="6">
    <source>
        <dbReference type="SAM" id="MobiDB-lite"/>
    </source>
</evidence>
<dbReference type="RefSeq" id="WP_310911603.1">
    <property type="nucleotide sequence ID" value="NZ_JAVLVT010000003.1"/>
</dbReference>
<evidence type="ECO:0000259" key="8">
    <source>
        <dbReference type="Pfam" id="PF12823"/>
    </source>
</evidence>
<evidence type="ECO:0000256" key="2">
    <source>
        <dbReference type="ARBA" id="ARBA00022475"/>
    </source>
</evidence>
<evidence type="ECO:0000256" key="1">
    <source>
        <dbReference type="ARBA" id="ARBA00004651"/>
    </source>
</evidence>
<evidence type="ECO:0000256" key="5">
    <source>
        <dbReference type="ARBA" id="ARBA00023136"/>
    </source>
</evidence>
<feature type="transmembrane region" description="Helical" evidence="7">
    <location>
        <begin position="12"/>
        <end position="30"/>
    </location>
</feature>
<gene>
    <name evidence="9" type="ORF">RIF23_07110</name>
</gene>
<dbReference type="NCBIfam" id="TIGR03954">
    <property type="entry name" value="integ_memb_HG"/>
    <property type="match status" value="1"/>
</dbReference>
<accession>A0ABU2H420</accession>
<evidence type="ECO:0000256" key="4">
    <source>
        <dbReference type="ARBA" id="ARBA00022989"/>
    </source>
</evidence>
<sequence length="153" mass="16169">MSQRSGSINFTVYRVLAFLASGWLLLLTFVAMPAKYLVGADAAFPLVHPPAAAAGWFGDDSLLMTLIAVPHGYIYLAYVLAVLWLAVDRRWGVWGTVSTMLAGTIPFLGFVVEHRLAVRERERLRGTEGGAVANGDEAGDGGQAAMVSGSGGA</sequence>
<keyword evidence="3 7" id="KW-0812">Transmembrane</keyword>
<reference evidence="10" key="1">
    <citation type="submission" date="2023-07" db="EMBL/GenBank/DDBJ databases">
        <title>Novel species in the genus Lipingzhangella isolated from Sambhar Salt Lake.</title>
        <authorList>
            <person name="Jiya N."/>
            <person name="Kajale S."/>
            <person name="Sharma A."/>
        </authorList>
    </citation>
    <scope>NUCLEOTIDE SEQUENCE [LARGE SCALE GENOMIC DNA]</scope>
    <source>
        <strain evidence="10">LS1_29</strain>
    </source>
</reference>
<evidence type="ECO:0000313" key="10">
    <source>
        <dbReference type="Proteomes" id="UP001250214"/>
    </source>
</evidence>
<comment type="caution">
    <text evidence="9">The sequence shown here is derived from an EMBL/GenBank/DDBJ whole genome shotgun (WGS) entry which is preliminary data.</text>
</comment>
<feature type="transmembrane region" description="Helical" evidence="7">
    <location>
        <begin position="93"/>
        <end position="112"/>
    </location>
</feature>
<keyword evidence="2" id="KW-1003">Cell membrane</keyword>
<evidence type="ECO:0000313" key="9">
    <source>
        <dbReference type="EMBL" id="MDS1270059.1"/>
    </source>
</evidence>
<feature type="transmembrane region" description="Helical" evidence="7">
    <location>
        <begin position="64"/>
        <end position="87"/>
    </location>
</feature>
<comment type="subcellular location">
    <subcellularLocation>
        <location evidence="1">Cell membrane</location>
        <topology evidence="1">Multi-pass membrane protein</topology>
    </subcellularLocation>
</comment>
<keyword evidence="4 7" id="KW-1133">Transmembrane helix</keyword>
<proteinExistence type="predicted"/>
<feature type="region of interest" description="Disordered" evidence="6">
    <location>
        <begin position="128"/>
        <end position="153"/>
    </location>
</feature>